<keyword evidence="2" id="KW-1185">Reference proteome</keyword>
<dbReference type="RefSeq" id="WP_338437667.1">
    <property type="nucleotide sequence ID" value="NZ_JAUYVH010000012.1"/>
</dbReference>
<organism evidence="1 2">
    <name type="scientific">Keguizhuia sedimenti</name>
    <dbReference type="NCBI Taxonomy" id="3064264"/>
    <lineage>
        <taxon>Bacteria</taxon>
        <taxon>Pseudomonadati</taxon>
        <taxon>Pseudomonadota</taxon>
        <taxon>Betaproteobacteria</taxon>
        <taxon>Burkholderiales</taxon>
        <taxon>Oxalobacteraceae</taxon>
        <taxon>Keguizhuia</taxon>
    </lineage>
</organism>
<evidence type="ECO:0000313" key="2">
    <source>
        <dbReference type="Proteomes" id="UP001225596"/>
    </source>
</evidence>
<protein>
    <submittedName>
        <fullName evidence="1">Uncharacterized protein</fullName>
    </submittedName>
</protein>
<evidence type="ECO:0000313" key="1">
    <source>
        <dbReference type="EMBL" id="MDQ9171722.1"/>
    </source>
</evidence>
<gene>
    <name evidence="1" type="ORF">Q8A64_15010</name>
</gene>
<accession>A0ABU1BRR6</accession>
<comment type="caution">
    <text evidence="1">The sequence shown here is derived from an EMBL/GenBank/DDBJ whole genome shotgun (WGS) entry which is preliminary data.</text>
</comment>
<proteinExistence type="predicted"/>
<name>A0ABU1BRR6_9BURK</name>
<sequence>MNFNLLRHLYSFKWTQNTIPHGGNGGNAYAIGEYSYAEGGDAGKSERGPGGDGGDARALGRKSYAIGGKGGRGGICQGGPGMNVEVEQEDALCIGGDGGEAPQHDGRGGRGAAAPPIDFFDEEYSRRARMKLPYGAPNIYYGRGGDAPDTPQYKARRLIIERLKQQYCIENCIDNKEYDIWYDRTVVPLEWLRKKLLGSGHQWSVIIEDEEYVFVDGLSFYHSY</sequence>
<reference evidence="1 2" key="1">
    <citation type="submission" date="2023-08" db="EMBL/GenBank/DDBJ databases">
        <title>Oxalobacteraceae gen .nov., isolated from river sludge outside the plant.</title>
        <authorList>
            <person name="Zhao S.Y."/>
        </authorList>
    </citation>
    <scope>NUCLEOTIDE SEQUENCE [LARGE SCALE GENOMIC DNA]</scope>
    <source>
        <strain evidence="1 2">R-40</strain>
    </source>
</reference>
<dbReference type="Proteomes" id="UP001225596">
    <property type="component" value="Unassembled WGS sequence"/>
</dbReference>
<dbReference type="EMBL" id="JAUYVH010000012">
    <property type="protein sequence ID" value="MDQ9171722.1"/>
    <property type="molecule type" value="Genomic_DNA"/>
</dbReference>